<gene>
    <name evidence="1" type="ORF">SAMN04489732_101431</name>
</gene>
<protein>
    <submittedName>
        <fullName evidence="1">Uncharacterized protein</fullName>
    </submittedName>
</protein>
<evidence type="ECO:0000313" key="2">
    <source>
        <dbReference type="Proteomes" id="UP000198582"/>
    </source>
</evidence>
<accession>A0A1H8QNV8</accession>
<dbReference type="Proteomes" id="UP000198582">
    <property type="component" value="Unassembled WGS sequence"/>
</dbReference>
<dbReference type="RefSeq" id="WP_091611621.1">
    <property type="nucleotide sequence ID" value="NZ_FOEF01000001.1"/>
</dbReference>
<evidence type="ECO:0000313" key="1">
    <source>
        <dbReference type="EMBL" id="SEO55925.1"/>
    </source>
</evidence>
<sequence>MKELDDAASQGEDYLTRQQRALAEAVIEGAGDRSFRLAEHLAAEGGVRRSDILAATSLFLAYRAFRDGKAEEAKRFMTRLREQDRDSVKLVRHLVRLEAARAKGWLPKSQYEELISYAWREKRFDLVLRAGKIESRDVASTGGWAELERKYCPLLT</sequence>
<organism evidence="1 2">
    <name type="scientific">Amycolatopsis saalfeldensis</name>
    <dbReference type="NCBI Taxonomy" id="394193"/>
    <lineage>
        <taxon>Bacteria</taxon>
        <taxon>Bacillati</taxon>
        <taxon>Actinomycetota</taxon>
        <taxon>Actinomycetes</taxon>
        <taxon>Pseudonocardiales</taxon>
        <taxon>Pseudonocardiaceae</taxon>
        <taxon>Amycolatopsis</taxon>
    </lineage>
</organism>
<proteinExistence type="predicted"/>
<dbReference type="AlphaFoldDB" id="A0A1H8QNV8"/>
<dbReference type="EMBL" id="FOEF01000001">
    <property type="protein sequence ID" value="SEO55925.1"/>
    <property type="molecule type" value="Genomic_DNA"/>
</dbReference>
<keyword evidence="2" id="KW-1185">Reference proteome</keyword>
<dbReference type="OrthoDB" id="3613603at2"/>
<reference evidence="1 2" key="1">
    <citation type="submission" date="2016-10" db="EMBL/GenBank/DDBJ databases">
        <authorList>
            <person name="de Groot N.N."/>
        </authorList>
    </citation>
    <scope>NUCLEOTIDE SEQUENCE [LARGE SCALE GENOMIC DNA]</scope>
    <source>
        <strain evidence="1 2">DSM 44993</strain>
    </source>
</reference>
<name>A0A1H8QNV8_9PSEU</name>